<comment type="caution">
    <text evidence="1">The sequence shown here is derived from an EMBL/GenBank/DDBJ whole genome shotgun (WGS) entry which is preliminary data.</text>
</comment>
<evidence type="ECO:0000313" key="2">
    <source>
        <dbReference type="Proteomes" id="UP000253318"/>
    </source>
</evidence>
<evidence type="ECO:0008006" key="3">
    <source>
        <dbReference type="Google" id="ProtNLM"/>
    </source>
</evidence>
<evidence type="ECO:0000313" key="1">
    <source>
        <dbReference type="EMBL" id="RCV58483.1"/>
    </source>
</evidence>
<protein>
    <recommendedName>
        <fullName evidence="3">BRCT domain-containing protein</fullName>
    </recommendedName>
</protein>
<dbReference type="EMBL" id="QEIN01000093">
    <property type="protein sequence ID" value="RCV58483.1"/>
    <property type="molecule type" value="Genomic_DNA"/>
</dbReference>
<reference evidence="1 2" key="1">
    <citation type="submission" date="2018-04" db="EMBL/GenBank/DDBJ databases">
        <title>Novel actinobacteria from marine sediment.</title>
        <authorList>
            <person name="Ng Z.Y."/>
            <person name="Tan G.Y.A."/>
        </authorList>
    </citation>
    <scope>NUCLEOTIDE SEQUENCE [LARGE SCALE GENOMIC DNA]</scope>
    <source>
        <strain evidence="1 2">TPS81</strain>
    </source>
</reference>
<dbReference type="AlphaFoldDB" id="A0A368T872"/>
<dbReference type="InterPro" id="IPR036420">
    <property type="entry name" value="BRCT_dom_sf"/>
</dbReference>
<proteinExistence type="predicted"/>
<gene>
    <name evidence="1" type="ORF">DEF24_13275</name>
</gene>
<dbReference type="Gene3D" id="3.40.50.10190">
    <property type="entry name" value="BRCT domain"/>
    <property type="match status" value="1"/>
</dbReference>
<keyword evidence="2" id="KW-1185">Reference proteome</keyword>
<dbReference type="Proteomes" id="UP000253318">
    <property type="component" value="Unassembled WGS sequence"/>
</dbReference>
<organism evidence="1 2">
    <name type="scientific">Marinitenerispora sediminis</name>
    <dbReference type="NCBI Taxonomy" id="1931232"/>
    <lineage>
        <taxon>Bacteria</taxon>
        <taxon>Bacillati</taxon>
        <taxon>Actinomycetota</taxon>
        <taxon>Actinomycetes</taxon>
        <taxon>Streptosporangiales</taxon>
        <taxon>Nocardiopsidaceae</taxon>
        <taxon>Marinitenerispora</taxon>
    </lineage>
</organism>
<sequence>MVLTGTFRSMKRAEAKSRLAAVGARLTGSVSRRTSDFGRPRARRQRPTELLIEEAARRGHLSAVLDLLPSLPGDDDYNHRPKSAFRALWLAATGHGDRPW</sequence>
<name>A0A368T872_9ACTN</name>
<accession>A0A368T872</accession>